<gene>
    <name evidence="1" type="ORF">LTR97_012676</name>
</gene>
<evidence type="ECO:0000313" key="1">
    <source>
        <dbReference type="EMBL" id="KAK5689916.1"/>
    </source>
</evidence>
<reference evidence="1" key="1">
    <citation type="submission" date="2023-08" db="EMBL/GenBank/DDBJ databases">
        <title>Black Yeasts Isolated from many extreme environments.</title>
        <authorList>
            <person name="Coleine C."/>
            <person name="Stajich J.E."/>
            <person name="Selbmann L."/>
        </authorList>
    </citation>
    <scope>NUCLEOTIDE SEQUENCE</scope>
    <source>
        <strain evidence="1">CCFEE 5810</strain>
    </source>
</reference>
<sequence>MPPPRKRVYINYQATTVAIRTVVLANGKWRNVEQTRYQEQYVPGPAHPRFQAPALPPWDEAVWRTAITGLDDATVRQLLLDATRASVPVQQAILMKHNQKKQTEQARVVDFSQYTNEMEDIWDKYSSNSGSKEYENAFRATGEFADLIRNVRDEVSAHSSFGTKTAALAALCEIGDEVVDGPSGCLGSEVRKHFQYDTRIAEAMCHILAGATDTQLARIKADSKVLEEVRSLKAGAEGYGFDLDLQSVIDVLM</sequence>
<comment type="caution">
    <text evidence="1">The sequence shown here is derived from an EMBL/GenBank/DDBJ whole genome shotgun (WGS) entry which is preliminary data.</text>
</comment>
<dbReference type="Proteomes" id="UP001310594">
    <property type="component" value="Unassembled WGS sequence"/>
</dbReference>
<protein>
    <submittedName>
        <fullName evidence="1">Uncharacterized protein</fullName>
    </submittedName>
</protein>
<dbReference type="EMBL" id="JAVRQU010000028">
    <property type="protein sequence ID" value="KAK5689916.1"/>
    <property type="molecule type" value="Genomic_DNA"/>
</dbReference>
<organism evidence="1 2">
    <name type="scientific">Elasticomyces elasticus</name>
    <dbReference type="NCBI Taxonomy" id="574655"/>
    <lineage>
        <taxon>Eukaryota</taxon>
        <taxon>Fungi</taxon>
        <taxon>Dikarya</taxon>
        <taxon>Ascomycota</taxon>
        <taxon>Pezizomycotina</taxon>
        <taxon>Dothideomycetes</taxon>
        <taxon>Dothideomycetidae</taxon>
        <taxon>Mycosphaerellales</taxon>
        <taxon>Teratosphaeriaceae</taxon>
        <taxon>Elasticomyces</taxon>
    </lineage>
</organism>
<evidence type="ECO:0000313" key="2">
    <source>
        <dbReference type="Proteomes" id="UP001310594"/>
    </source>
</evidence>
<name>A0AAN7VWL8_9PEZI</name>
<proteinExistence type="predicted"/>
<dbReference type="AlphaFoldDB" id="A0AAN7VWL8"/>
<accession>A0AAN7VWL8</accession>